<protein>
    <submittedName>
        <fullName evidence="1">Uncharacterized protein</fullName>
    </submittedName>
</protein>
<dbReference type="EMBL" id="QGDT01000002">
    <property type="protein sequence ID" value="PWJ59237.1"/>
    <property type="molecule type" value="Genomic_DNA"/>
</dbReference>
<gene>
    <name evidence="1" type="ORF">CLV98_10269</name>
</gene>
<sequence>MLVGTIGEISLTSGQESIKKTSEPIPDVLLPIGREVLSVFFSDLE</sequence>
<accession>A0A316B9M6</accession>
<proteinExistence type="predicted"/>
<dbReference type="Proteomes" id="UP000245880">
    <property type="component" value="Unassembled WGS sequence"/>
</dbReference>
<name>A0A316B9M6_9BACT</name>
<comment type="caution">
    <text evidence="1">The sequence shown here is derived from an EMBL/GenBank/DDBJ whole genome shotgun (WGS) entry which is preliminary data.</text>
</comment>
<evidence type="ECO:0000313" key="1">
    <source>
        <dbReference type="EMBL" id="PWJ59237.1"/>
    </source>
</evidence>
<reference evidence="1 2" key="1">
    <citation type="submission" date="2018-03" db="EMBL/GenBank/DDBJ databases">
        <title>Genomic Encyclopedia of Archaeal and Bacterial Type Strains, Phase II (KMG-II): from individual species to whole genera.</title>
        <authorList>
            <person name="Goeker M."/>
        </authorList>
    </citation>
    <scope>NUCLEOTIDE SEQUENCE [LARGE SCALE GENOMIC DNA]</scope>
    <source>
        <strain evidence="1 2">DSM 100346</strain>
    </source>
</reference>
<dbReference type="AlphaFoldDB" id="A0A316B9M6"/>
<keyword evidence="2" id="KW-1185">Reference proteome</keyword>
<organism evidence="1 2">
    <name type="scientific">Dyadobacter jejuensis</name>
    <dbReference type="NCBI Taxonomy" id="1082580"/>
    <lineage>
        <taxon>Bacteria</taxon>
        <taxon>Pseudomonadati</taxon>
        <taxon>Bacteroidota</taxon>
        <taxon>Cytophagia</taxon>
        <taxon>Cytophagales</taxon>
        <taxon>Spirosomataceae</taxon>
        <taxon>Dyadobacter</taxon>
    </lineage>
</organism>
<evidence type="ECO:0000313" key="2">
    <source>
        <dbReference type="Proteomes" id="UP000245880"/>
    </source>
</evidence>